<keyword evidence="8" id="KW-0503">Monooxygenase</keyword>
<feature type="region of interest" description="Disordered" evidence="9">
    <location>
        <begin position="70"/>
        <end position="93"/>
    </location>
</feature>
<evidence type="ECO:0000256" key="3">
    <source>
        <dbReference type="ARBA" id="ARBA00010617"/>
    </source>
</evidence>
<name>A0AAE2C4I2_9LAMI</name>
<evidence type="ECO:0000256" key="9">
    <source>
        <dbReference type="SAM" id="MobiDB-lite"/>
    </source>
</evidence>
<reference evidence="10" key="1">
    <citation type="submission" date="2020-06" db="EMBL/GenBank/DDBJ databases">
        <authorList>
            <person name="Li T."/>
            <person name="Hu X."/>
            <person name="Zhang T."/>
            <person name="Song X."/>
            <person name="Zhang H."/>
            <person name="Dai N."/>
            <person name="Sheng W."/>
            <person name="Hou X."/>
            <person name="Wei L."/>
        </authorList>
    </citation>
    <scope>NUCLEOTIDE SEQUENCE</scope>
    <source>
        <strain evidence="10">K16</strain>
        <tissue evidence="10">Leaf</tissue>
    </source>
</reference>
<comment type="similarity">
    <text evidence="3">Belongs to the cytochrome P450 family.</text>
</comment>
<evidence type="ECO:0000256" key="4">
    <source>
        <dbReference type="ARBA" id="ARBA00022617"/>
    </source>
</evidence>
<evidence type="ECO:0000256" key="1">
    <source>
        <dbReference type="ARBA" id="ARBA00001971"/>
    </source>
</evidence>
<keyword evidence="4" id="KW-0349">Heme</keyword>
<evidence type="ECO:0000256" key="5">
    <source>
        <dbReference type="ARBA" id="ARBA00022723"/>
    </source>
</evidence>
<evidence type="ECO:0000256" key="2">
    <source>
        <dbReference type="ARBA" id="ARBA00004167"/>
    </source>
</evidence>
<dbReference type="InterPro" id="IPR001128">
    <property type="entry name" value="Cyt_P450"/>
</dbReference>
<comment type="subcellular location">
    <subcellularLocation>
        <location evidence="2">Membrane</location>
        <topology evidence="2">Single-pass membrane protein</topology>
    </subcellularLocation>
</comment>
<dbReference type="InterPro" id="IPR036396">
    <property type="entry name" value="Cyt_P450_sf"/>
</dbReference>
<keyword evidence="5" id="KW-0479">Metal-binding</keyword>
<dbReference type="Gene3D" id="1.10.630.10">
    <property type="entry name" value="Cytochrome P450"/>
    <property type="match status" value="1"/>
</dbReference>
<dbReference type="GO" id="GO:0016020">
    <property type="term" value="C:membrane"/>
    <property type="evidence" value="ECO:0007669"/>
    <property type="project" value="UniProtKB-SubCell"/>
</dbReference>
<evidence type="ECO:0000313" key="11">
    <source>
        <dbReference type="Proteomes" id="UP001289374"/>
    </source>
</evidence>
<protein>
    <submittedName>
        <fullName evidence="10">Trans-cinnamate 4-monooxygenase</fullName>
    </submittedName>
</protein>
<reference evidence="10" key="2">
    <citation type="journal article" date="2024" name="Plant">
        <title>Genomic evolution and insights into agronomic trait innovations of Sesamum species.</title>
        <authorList>
            <person name="Miao H."/>
            <person name="Wang L."/>
            <person name="Qu L."/>
            <person name="Liu H."/>
            <person name="Sun Y."/>
            <person name="Le M."/>
            <person name="Wang Q."/>
            <person name="Wei S."/>
            <person name="Zheng Y."/>
            <person name="Lin W."/>
            <person name="Duan Y."/>
            <person name="Cao H."/>
            <person name="Xiong S."/>
            <person name="Wang X."/>
            <person name="Wei L."/>
            <person name="Li C."/>
            <person name="Ma Q."/>
            <person name="Ju M."/>
            <person name="Zhao R."/>
            <person name="Li G."/>
            <person name="Mu C."/>
            <person name="Tian Q."/>
            <person name="Mei H."/>
            <person name="Zhang T."/>
            <person name="Gao T."/>
            <person name="Zhang H."/>
        </authorList>
    </citation>
    <scope>NUCLEOTIDE SEQUENCE</scope>
    <source>
        <strain evidence="10">K16</strain>
    </source>
</reference>
<dbReference type="PANTHER" id="PTHR47948:SF4">
    <property type="entry name" value="TRANS-CINNAMATE 4-MONOOXYGENASE"/>
    <property type="match status" value="1"/>
</dbReference>
<dbReference type="EMBL" id="JACGWL010000002">
    <property type="protein sequence ID" value="KAK4408771.1"/>
    <property type="molecule type" value="Genomic_DNA"/>
</dbReference>
<dbReference type="GO" id="GO:0020037">
    <property type="term" value="F:heme binding"/>
    <property type="evidence" value="ECO:0007669"/>
    <property type="project" value="InterPro"/>
</dbReference>
<evidence type="ECO:0000256" key="6">
    <source>
        <dbReference type="ARBA" id="ARBA00023002"/>
    </source>
</evidence>
<keyword evidence="11" id="KW-1185">Reference proteome</keyword>
<evidence type="ECO:0000313" key="10">
    <source>
        <dbReference type="EMBL" id="KAK4408771.1"/>
    </source>
</evidence>
<sequence>MTVLSPGVQVTEPDTHKLPYLEAVIKETLRFRMVVPWFVTLNNAKLGGYDIPARSRVLENAWMHVAKTPAHWKSSGPKDSLKRSLELKPMAMT</sequence>
<keyword evidence="7" id="KW-0408">Iron</keyword>
<dbReference type="AlphaFoldDB" id="A0AAE2C4I2"/>
<evidence type="ECO:0000256" key="8">
    <source>
        <dbReference type="ARBA" id="ARBA00023033"/>
    </source>
</evidence>
<dbReference type="SUPFAM" id="SSF48264">
    <property type="entry name" value="Cytochrome P450"/>
    <property type="match status" value="1"/>
</dbReference>
<keyword evidence="6" id="KW-0560">Oxidoreductase</keyword>
<dbReference type="Proteomes" id="UP001289374">
    <property type="component" value="Unassembled WGS sequence"/>
</dbReference>
<dbReference type="Pfam" id="PF00067">
    <property type="entry name" value="p450"/>
    <property type="match status" value="1"/>
</dbReference>
<comment type="cofactor">
    <cofactor evidence="1">
        <name>heme</name>
        <dbReference type="ChEBI" id="CHEBI:30413"/>
    </cofactor>
</comment>
<organism evidence="10 11">
    <name type="scientific">Sesamum angolense</name>
    <dbReference type="NCBI Taxonomy" id="2727404"/>
    <lineage>
        <taxon>Eukaryota</taxon>
        <taxon>Viridiplantae</taxon>
        <taxon>Streptophyta</taxon>
        <taxon>Embryophyta</taxon>
        <taxon>Tracheophyta</taxon>
        <taxon>Spermatophyta</taxon>
        <taxon>Magnoliopsida</taxon>
        <taxon>eudicotyledons</taxon>
        <taxon>Gunneridae</taxon>
        <taxon>Pentapetalae</taxon>
        <taxon>asterids</taxon>
        <taxon>lamiids</taxon>
        <taxon>Lamiales</taxon>
        <taxon>Pedaliaceae</taxon>
        <taxon>Sesamum</taxon>
    </lineage>
</organism>
<accession>A0AAE2C4I2</accession>
<dbReference type="GO" id="GO:0016710">
    <property type="term" value="F:trans-cinnamate 4-monooxygenase activity"/>
    <property type="evidence" value="ECO:0007669"/>
    <property type="project" value="TreeGrafter"/>
</dbReference>
<comment type="caution">
    <text evidence="10">The sequence shown here is derived from an EMBL/GenBank/DDBJ whole genome shotgun (WGS) entry which is preliminary data.</text>
</comment>
<proteinExistence type="inferred from homology"/>
<evidence type="ECO:0000256" key="7">
    <source>
        <dbReference type="ARBA" id="ARBA00023004"/>
    </source>
</evidence>
<dbReference type="GO" id="GO:0005506">
    <property type="term" value="F:iron ion binding"/>
    <property type="evidence" value="ECO:0007669"/>
    <property type="project" value="InterPro"/>
</dbReference>
<dbReference type="GO" id="GO:0009808">
    <property type="term" value="P:lignin metabolic process"/>
    <property type="evidence" value="ECO:0007669"/>
    <property type="project" value="TreeGrafter"/>
</dbReference>
<gene>
    <name evidence="10" type="ORF">Sango_0458100</name>
</gene>
<dbReference type="PANTHER" id="PTHR47948">
    <property type="entry name" value="TRANS-CINNAMATE 4-MONOOXYGENASE"/>
    <property type="match status" value="1"/>
</dbReference>